<keyword evidence="2" id="KW-0472">Membrane</keyword>
<feature type="region of interest" description="Disordered" evidence="1">
    <location>
        <begin position="648"/>
        <end position="691"/>
    </location>
</feature>
<accession>A0A8H3BUX4</accession>
<feature type="transmembrane region" description="Helical" evidence="2">
    <location>
        <begin position="12"/>
        <end position="40"/>
    </location>
</feature>
<name>A0A8H3BUX4_9AGAM</name>
<protein>
    <recommendedName>
        <fullName evidence="5">Transmembrane protein</fullName>
    </recommendedName>
</protein>
<evidence type="ECO:0000313" key="3">
    <source>
        <dbReference type="EMBL" id="CAE6465309.1"/>
    </source>
</evidence>
<feature type="transmembrane region" description="Helical" evidence="2">
    <location>
        <begin position="140"/>
        <end position="168"/>
    </location>
</feature>
<gene>
    <name evidence="3" type="ORF">RDB_LOCUS166109</name>
</gene>
<reference evidence="3" key="1">
    <citation type="submission" date="2021-01" db="EMBL/GenBank/DDBJ databases">
        <authorList>
            <person name="Kaushik A."/>
        </authorList>
    </citation>
    <scope>NUCLEOTIDE SEQUENCE</scope>
    <source>
        <strain evidence="3">AG1-1C</strain>
    </source>
</reference>
<keyword evidence="2" id="KW-1133">Transmembrane helix</keyword>
<comment type="caution">
    <text evidence="3">The sequence shown here is derived from an EMBL/GenBank/DDBJ whole genome shotgun (WGS) entry which is preliminary data.</text>
</comment>
<evidence type="ECO:0000256" key="1">
    <source>
        <dbReference type="SAM" id="MobiDB-lite"/>
    </source>
</evidence>
<dbReference type="Proteomes" id="UP000663846">
    <property type="component" value="Unassembled WGS sequence"/>
</dbReference>
<dbReference type="AlphaFoldDB" id="A0A8H3BUX4"/>
<evidence type="ECO:0000256" key="2">
    <source>
        <dbReference type="SAM" id="Phobius"/>
    </source>
</evidence>
<evidence type="ECO:0008006" key="5">
    <source>
        <dbReference type="Google" id="ProtNLM"/>
    </source>
</evidence>
<feature type="transmembrane region" description="Helical" evidence="2">
    <location>
        <begin position="91"/>
        <end position="114"/>
    </location>
</feature>
<organism evidence="3 4">
    <name type="scientific">Rhizoctonia solani</name>
    <dbReference type="NCBI Taxonomy" id="456999"/>
    <lineage>
        <taxon>Eukaryota</taxon>
        <taxon>Fungi</taxon>
        <taxon>Dikarya</taxon>
        <taxon>Basidiomycota</taxon>
        <taxon>Agaricomycotina</taxon>
        <taxon>Agaricomycetes</taxon>
        <taxon>Cantharellales</taxon>
        <taxon>Ceratobasidiaceae</taxon>
        <taxon>Rhizoctonia</taxon>
    </lineage>
</organism>
<evidence type="ECO:0000313" key="4">
    <source>
        <dbReference type="Proteomes" id="UP000663846"/>
    </source>
</evidence>
<proteinExistence type="predicted"/>
<dbReference type="EMBL" id="CAJMWS010000824">
    <property type="protein sequence ID" value="CAE6465309.1"/>
    <property type="molecule type" value="Genomic_DNA"/>
</dbReference>
<keyword evidence="2" id="KW-0812">Transmembrane</keyword>
<sequence length="691" mass="77906">MSLSAPSRPWILILQFWVSISRLIIALYESIVICYQINIIRNWSSDESIILPDSVDVETFVLLSSQLGLWIILTFNDIYMSVIDFRRTNTFIGCVATQASISIVAIIITSISVFTRRGWAPLRYIPGPFGGQYQSYGPRFFLFTFPTALGIFYSVCLLIIAVFPAILYDEYVPLGQTWKSNTKNFLMGTVGPHMNPVLSFTGQPRISRVSASNELYAPGNVMSRFLSPVLFRRVSPTETKSYAFTRNLFSLVSICVLAFRTITALQKAQNQMGTKLTSGSCDWGVISEDHNLALLLAMPNWTAMNRDPLRVTVAKEEVQLRPEQGREKVHCEQVYLQNCASNDIKYVHPYHRVFSCQSSVSLKDYRNLVDPVTYHIEVRSDANVSIVNKDMPEFWLSNALERLSPPKGSSEIAEDERRCHNPFYGHVAWSYMPSWRLNPGYHVEAEAQLTTRRFITSSVIRDIILNSEPEYSHTSLYPIIESGTSALSNYTVATAKLRVTLKPAYAYLPNSAMYHNIDQYSREPNSRVELCTFIQDYRESSIFDVLGSVGGLFALLQAAHVLLFGRPMLWGLTGAKLITPFGIFGACGSRDFRRRLRERYHREPTRENPETLRIGAFLRDFVIELGPADLEPDRSAVVSSETLSLSASSTGLKEMTDGRTSLLPLEAQKSSNFEKGNETPVPSHEQEGDVV</sequence>